<name>A0A7M7RHU6_STRPU</name>
<keyword evidence="4 9" id="KW-0812">Transmembrane</keyword>
<dbReference type="GO" id="GO:0000139">
    <property type="term" value="C:Golgi membrane"/>
    <property type="evidence" value="ECO:0007669"/>
    <property type="project" value="UniProtKB-SubCell"/>
</dbReference>
<dbReference type="AlphaFoldDB" id="A0A7M7RHU6"/>
<dbReference type="RefSeq" id="XP_799345.2">
    <property type="nucleotide sequence ID" value="XM_794252.5"/>
</dbReference>
<evidence type="ECO:0000313" key="12">
    <source>
        <dbReference type="Proteomes" id="UP000007110"/>
    </source>
</evidence>
<keyword evidence="7 9" id="KW-0472">Membrane</keyword>
<protein>
    <recommendedName>
        <fullName evidence="9">Carbohydrate sulfotransferase</fullName>
        <ecNumber evidence="9">2.8.2.-</ecNumber>
    </recommendedName>
</protein>
<comment type="subcellular location">
    <subcellularLocation>
        <location evidence="1 9">Golgi apparatus membrane</location>
        <topology evidence="1 9">Single-pass type II membrane protein</topology>
    </subcellularLocation>
</comment>
<organism evidence="11 12">
    <name type="scientific">Strongylocentrotus purpuratus</name>
    <name type="common">Purple sea urchin</name>
    <dbReference type="NCBI Taxonomy" id="7668"/>
    <lineage>
        <taxon>Eukaryota</taxon>
        <taxon>Metazoa</taxon>
        <taxon>Echinodermata</taxon>
        <taxon>Eleutherozoa</taxon>
        <taxon>Echinozoa</taxon>
        <taxon>Echinoidea</taxon>
        <taxon>Euechinoidea</taxon>
        <taxon>Echinacea</taxon>
        <taxon>Camarodonta</taxon>
        <taxon>Echinidea</taxon>
        <taxon>Strongylocentrotidae</taxon>
        <taxon>Strongylocentrotus</taxon>
    </lineage>
</organism>
<dbReference type="OMA" id="RMDQKEV"/>
<dbReference type="GO" id="GO:0008146">
    <property type="term" value="F:sulfotransferase activity"/>
    <property type="evidence" value="ECO:0000318"/>
    <property type="project" value="GO_Central"/>
</dbReference>
<dbReference type="OrthoDB" id="2019940at2759"/>
<evidence type="ECO:0000256" key="5">
    <source>
        <dbReference type="ARBA" id="ARBA00022989"/>
    </source>
</evidence>
<keyword evidence="3 9" id="KW-0808">Transferase</keyword>
<evidence type="ECO:0000256" key="9">
    <source>
        <dbReference type="RuleBase" id="RU364020"/>
    </source>
</evidence>
<dbReference type="FunCoup" id="A0A7M7RHU6">
    <property type="interactions" value="134"/>
</dbReference>
<evidence type="ECO:0000256" key="3">
    <source>
        <dbReference type="ARBA" id="ARBA00022679"/>
    </source>
</evidence>
<keyword evidence="12" id="KW-1185">Reference proteome</keyword>
<reference evidence="12" key="1">
    <citation type="submission" date="2015-02" db="EMBL/GenBank/DDBJ databases">
        <title>Genome sequencing for Strongylocentrotus purpuratus.</title>
        <authorList>
            <person name="Murali S."/>
            <person name="Liu Y."/>
            <person name="Vee V."/>
            <person name="English A."/>
            <person name="Wang M."/>
            <person name="Skinner E."/>
            <person name="Han Y."/>
            <person name="Muzny D.M."/>
            <person name="Worley K.C."/>
            <person name="Gibbs R.A."/>
        </authorList>
    </citation>
    <scope>NUCLEOTIDE SEQUENCE</scope>
</reference>
<keyword evidence="6 9" id="KW-0333">Golgi apparatus</keyword>
<evidence type="ECO:0000256" key="2">
    <source>
        <dbReference type="ARBA" id="ARBA00006339"/>
    </source>
</evidence>
<dbReference type="PANTHER" id="PTHR12137:SF33">
    <property type="entry name" value="CARBOHYDRATE SULFOTRANSFERASE 14"/>
    <property type="match status" value="1"/>
</dbReference>
<keyword evidence="8 9" id="KW-0325">Glycoprotein</keyword>
<dbReference type="PANTHER" id="PTHR12137">
    <property type="entry name" value="CARBOHYDRATE SULFOTRANSFERASE"/>
    <property type="match status" value="1"/>
</dbReference>
<dbReference type="Pfam" id="PF03567">
    <property type="entry name" value="Sulfotransfer_2"/>
    <property type="match status" value="1"/>
</dbReference>
<feature type="transmembrane region" description="Helical" evidence="9">
    <location>
        <begin position="23"/>
        <end position="43"/>
    </location>
</feature>
<dbReference type="InterPro" id="IPR018011">
    <property type="entry name" value="Carb_sulfotrans_8-10"/>
</dbReference>
<evidence type="ECO:0000313" key="11">
    <source>
        <dbReference type="EnsemblMetazoa" id="XP_799345"/>
    </source>
</evidence>
<dbReference type="Proteomes" id="UP000007110">
    <property type="component" value="Unassembled WGS sequence"/>
</dbReference>
<keyword evidence="5 9" id="KW-1133">Transmembrane helix</keyword>
<evidence type="ECO:0000256" key="7">
    <source>
        <dbReference type="ARBA" id="ARBA00023136"/>
    </source>
</evidence>
<feature type="region of interest" description="Disordered" evidence="10">
    <location>
        <begin position="89"/>
        <end position="162"/>
    </location>
</feature>
<proteinExistence type="inferred from homology"/>
<evidence type="ECO:0000256" key="4">
    <source>
        <dbReference type="ARBA" id="ARBA00022692"/>
    </source>
</evidence>
<dbReference type="KEGG" id="spu:594830"/>
<dbReference type="GeneID" id="594830"/>
<keyword evidence="9" id="KW-0735">Signal-anchor</keyword>
<dbReference type="EnsemblMetazoa" id="XM_794252">
    <property type="protein sequence ID" value="XP_799345"/>
    <property type="gene ID" value="LOC594830"/>
</dbReference>
<comment type="similarity">
    <text evidence="2 9">Belongs to the sulfotransferase 2 family.</text>
</comment>
<evidence type="ECO:0000256" key="6">
    <source>
        <dbReference type="ARBA" id="ARBA00023034"/>
    </source>
</evidence>
<dbReference type="GO" id="GO:0016051">
    <property type="term" value="P:carbohydrate biosynthetic process"/>
    <property type="evidence" value="ECO:0007669"/>
    <property type="project" value="InterPro"/>
</dbReference>
<evidence type="ECO:0000256" key="8">
    <source>
        <dbReference type="ARBA" id="ARBA00023180"/>
    </source>
</evidence>
<dbReference type="InterPro" id="IPR005331">
    <property type="entry name" value="Sulfotransferase"/>
</dbReference>
<evidence type="ECO:0000256" key="1">
    <source>
        <dbReference type="ARBA" id="ARBA00004323"/>
    </source>
</evidence>
<dbReference type="EC" id="2.8.2.-" evidence="9"/>
<sequence>MKQIPGPSCTMVKRYYTIRVSRTVAHVFCLCFAITFCTLLVALPSLEKSRQSSPFIEVDRRAGSSEHDIEVQDEPLVLVEYDPAEAALKREEDKMRERAAKEAKARQDAERRLGERERVRETERDRERDRQRYVEREEPRLPARAPVREAPKEVARRPDERRVESAPVRIKLPNGMKGCARPSPYGRGYNVDRDTTGQINAACTMDEKEVTRNVRNTTIKSLCAVEELNHFSLLNSEQRRTLDAQVLVDDAHKFMYCFVPKVACSNWKRVIKYMNNKVPDLETPMKMDHRKDLVFLHDFSDEEIQLRLKTYYKFMFVRDPTERLLSAYRNKFGENIGSYNAKYGPKIIEKYRKPGKLIEGSDQSMITFEEFLRFLVDSDTRRMDPHWRPMHELCQPCAMKYDFVGSFEQLSEDATLIINKVRGSSDAYFPARQSWYKPTTDEKKNQQLNNVHPTYMKQVVDKYAKDYILFGYPPPISDITRPKGL</sequence>
<evidence type="ECO:0000256" key="10">
    <source>
        <dbReference type="SAM" id="MobiDB-lite"/>
    </source>
</evidence>
<dbReference type="InParanoid" id="A0A7M7RHU6"/>
<accession>A0A7M7RHU6</accession>
<reference evidence="11" key="2">
    <citation type="submission" date="2021-01" db="UniProtKB">
        <authorList>
            <consortium name="EnsemblMetazoa"/>
        </authorList>
    </citation>
    <scope>IDENTIFICATION</scope>
</reference>
<keyword evidence="9" id="KW-0119">Carbohydrate metabolism</keyword>